<name>A0AA35K310_9SAUR</name>
<organism evidence="1 2">
    <name type="scientific">Podarcis lilfordi</name>
    <name type="common">Lilford's wall lizard</name>
    <dbReference type="NCBI Taxonomy" id="74358"/>
    <lineage>
        <taxon>Eukaryota</taxon>
        <taxon>Metazoa</taxon>
        <taxon>Chordata</taxon>
        <taxon>Craniata</taxon>
        <taxon>Vertebrata</taxon>
        <taxon>Euteleostomi</taxon>
        <taxon>Lepidosauria</taxon>
        <taxon>Squamata</taxon>
        <taxon>Bifurcata</taxon>
        <taxon>Unidentata</taxon>
        <taxon>Episquamata</taxon>
        <taxon>Laterata</taxon>
        <taxon>Lacertibaenia</taxon>
        <taxon>Lacertidae</taxon>
        <taxon>Podarcis</taxon>
    </lineage>
</organism>
<keyword evidence="2" id="KW-1185">Reference proteome</keyword>
<accession>A0AA35K310</accession>
<reference evidence="1" key="1">
    <citation type="submission" date="2022-12" db="EMBL/GenBank/DDBJ databases">
        <authorList>
            <person name="Alioto T."/>
            <person name="Alioto T."/>
            <person name="Gomez Garrido J."/>
        </authorList>
    </citation>
    <scope>NUCLEOTIDE SEQUENCE</scope>
</reference>
<protein>
    <submittedName>
        <fullName evidence="1">Uncharacterized protein</fullName>
    </submittedName>
</protein>
<dbReference type="AlphaFoldDB" id="A0AA35K310"/>
<sequence>MSYFFLSSLKYEVSPIMILPALYQIFQLGAFPPTQRPIPHEGCNLVYTWWVRISQTWPPGTFNAATQSLVCAIDLYWICISCGLVYGSQLKGSLRANALSPIYFIEIKILSTGGTGAKSQPLPLTMHYLAWKKMPFIYFSLGAIVQKVQKTMMQNTKSDVFFVLLTLMKLSQKSFLAL</sequence>
<gene>
    <name evidence="1" type="ORF">PODLI_1B024854</name>
</gene>
<dbReference type="Proteomes" id="UP001178461">
    <property type="component" value="Chromosome 3"/>
</dbReference>
<evidence type="ECO:0000313" key="1">
    <source>
        <dbReference type="EMBL" id="CAI5769887.1"/>
    </source>
</evidence>
<proteinExistence type="predicted"/>
<dbReference type="EMBL" id="OX395128">
    <property type="protein sequence ID" value="CAI5769887.1"/>
    <property type="molecule type" value="Genomic_DNA"/>
</dbReference>
<evidence type="ECO:0000313" key="2">
    <source>
        <dbReference type="Proteomes" id="UP001178461"/>
    </source>
</evidence>